<dbReference type="STRING" id="1612202.SAMN05421734_1115"/>
<evidence type="ECO:0000256" key="3">
    <source>
        <dbReference type="ARBA" id="ARBA00005708"/>
    </source>
</evidence>
<dbReference type="InterPro" id="IPR043133">
    <property type="entry name" value="GTP-CH-I_C/QueF"/>
</dbReference>
<comment type="pathway">
    <text evidence="2 6">Cofactor biosynthesis; tetrahydrofolate biosynthesis; 2-amino-4-hydroxy-6-hydroxymethyl-7,8-dihydropteridine diphosphate from 7,8-dihydroneopterin triphosphate: step 3/4.</text>
</comment>
<keyword evidence="9" id="KW-1185">Reference proteome</keyword>
<dbReference type="InterPro" id="IPR006156">
    <property type="entry name" value="Dihydroneopterin_aldolase"/>
</dbReference>
<dbReference type="CDD" id="cd00534">
    <property type="entry name" value="DHNA_DHNTPE"/>
    <property type="match status" value="1"/>
</dbReference>
<dbReference type="PANTHER" id="PTHR42844:SF1">
    <property type="entry name" value="DIHYDRONEOPTERIN ALDOLASE 1-RELATED"/>
    <property type="match status" value="1"/>
</dbReference>
<protein>
    <recommendedName>
        <fullName evidence="6">7,8-dihydroneopterin aldolase</fullName>
        <ecNumber evidence="6">4.1.2.25</ecNumber>
    </recommendedName>
</protein>
<dbReference type="GO" id="GO:0005737">
    <property type="term" value="C:cytoplasm"/>
    <property type="evidence" value="ECO:0007669"/>
    <property type="project" value="TreeGrafter"/>
</dbReference>
<dbReference type="GO" id="GO:0046656">
    <property type="term" value="P:folic acid biosynthetic process"/>
    <property type="evidence" value="ECO:0007669"/>
    <property type="project" value="UniProtKB-UniRule"/>
</dbReference>
<organism evidence="8 9">
    <name type="scientific">Pelagirhabdus alkalitolerans</name>
    <dbReference type="NCBI Taxonomy" id="1612202"/>
    <lineage>
        <taxon>Bacteria</taxon>
        <taxon>Bacillati</taxon>
        <taxon>Bacillota</taxon>
        <taxon>Bacilli</taxon>
        <taxon>Bacillales</taxon>
        <taxon>Bacillaceae</taxon>
        <taxon>Pelagirhabdus</taxon>
    </lineage>
</organism>
<dbReference type="SUPFAM" id="SSF55620">
    <property type="entry name" value="Tetrahydrobiopterin biosynthesis enzymes-like"/>
    <property type="match status" value="1"/>
</dbReference>
<proteinExistence type="inferred from homology"/>
<dbReference type="AlphaFoldDB" id="A0A1G6MFQ6"/>
<comment type="function">
    <text evidence="6">Catalyzes the conversion of 7,8-dihydroneopterin to 6-hydroxymethyl-7,8-dihydropterin.</text>
</comment>
<reference evidence="9" key="1">
    <citation type="submission" date="2016-09" db="EMBL/GenBank/DDBJ databases">
        <authorList>
            <person name="Varghese N."/>
            <person name="Submissions S."/>
        </authorList>
    </citation>
    <scope>NUCLEOTIDE SEQUENCE [LARGE SCALE GENOMIC DNA]</scope>
    <source>
        <strain evidence="9">S5</strain>
    </source>
</reference>
<dbReference type="EMBL" id="FMYI01000011">
    <property type="protein sequence ID" value="SDC54468.1"/>
    <property type="molecule type" value="Genomic_DNA"/>
</dbReference>
<comment type="catalytic activity">
    <reaction evidence="1 6">
        <text>7,8-dihydroneopterin = 6-hydroxymethyl-7,8-dihydropterin + glycolaldehyde</text>
        <dbReference type="Rhea" id="RHEA:10540"/>
        <dbReference type="ChEBI" id="CHEBI:17001"/>
        <dbReference type="ChEBI" id="CHEBI:17071"/>
        <dbReference type="ChEBI" id="CHEBI:44841"/>
        <dbReference type="EC" id="4.1.2.25"/>
    </reaction>
</comment>
<dbReference type="InterPro" id="IPR006157">
    <property type="entry name" value="FolB_dom"/>
</dbReference>
<evidence type="ECO:0000256" key="4">
    <source>
        <dbReference type="ARBA" id="ARBA00022909"/>
    </source>
</evidence>
<evidence type="ECO:0000256" key="6">
    <source>
        <dbReference type="RuleBase" id="RU362079"/>
    </source>
</evidence>
<dbReference type="Gene3D" id="3.30.1130.10">
    <property type="match status" value="1"/>
</dbReference>
<name>A0A1G6MFQ6_9BACI</name>
<dbReference type="PANTHER" id="PTHR42844">
    <property type="entry name" value="DIHYDRONEOPTERIN ALDOLASE 1-RELATED"/>
    <property type="match status" value="1"/>
</dbReference>
<feature type="domain" description="Dihydroneopterin aldolase/epimerase" evidence="7">
    <location>
        <begin position="4"/>
        <end position="117"/>
    </location>
</feature>
<dbReference type="SMART" id="SM00905">
    <property type="entry name" value="FolB"/>
    <property type="match status" value="1"/>
</dbReference>
<dbReference type="NCBIfam" id="TIGR00526">
    <property type="entry name" value="folB_dom"/>
    <property type="match status" value="1"/>
</dbReference>
<evidence type="ECO:0000256" key="1">
    <source>
        <dbReference type="ARBA" id="ARBA00001353"/>
    </source>
</evidence>
<keyword evidence="5 6" id="KW-0456">Lyase</keyword>
<comment type="similarity">
    <text evidence="3 6">Belongs to the DHNA family.</text>
</comment>
<evidence type="ECO:0000313" key="9">
    <source>
        <dbReference type="Proteomes" id="UP000242949"/>
    </source>
</evidence>
<dbReference type="GO" id="GO:0046654">
    <property type="term" value="P:tetrahydrofolate biosynthetic process"/>
    <property type="evidence" value="ECO:0007669"/>
    <property type="project" value="UniProtKB-UniRule"/>
</dbReference>
<dbReference type="OrthoDB" id="9803748at2"/>
<evidence type="ECO:0000256" key="2">
    <source>
        <dbReference type="ARBA" id="ARBA00005013"/>
    </source>
</evidence>
<evidence type="ECO:0000256" key="5">
    <source>
        <dbReference type="ARBA" id="ARBA00023239"/>
    </source>
</evidence>
<gene>
    <name evidence="8" type="ORF">SAMN05421734_1115</name>
</gene>
<dbReference type="RefSeq" id="WP_090796906.1">
    <property type="nucleotide sequence ID" value="NZ_FMYI01000011.1"/>
</dbReference>
<dbReference type="GO" id="GO:0004150">
    <property type="term" value="F:dihydroneopterin aldolase activity"/>
    <property type="evidence" value="ECO:0007669"/>
    <property type="project" value="UniProtKB-UniRule"/>
</dbReference>
<accession>A0A1G6MFQ6</accession>
<dbReference type="UniPathway" id="UPA00077">
    <property type="reaction ID" value="UER00154"/>
</dbReference>
<evidence type="ECO:0000313" key="8">
    <source>
        <dbReference type="EMBL" id="SDC54468.1"/>
    </source>
</evidence>
<sequence>MDKIYLNQLEFYAYHGALKEETALGQRFTVDLELNVDLKKAGQTDQLSYTVHYGEVYEIVKSVVEGQTYQLIESVGERIAKEVLSTYEMVKGCKVKVIKPTPPIAGVYQSVAIEIDREPSDYE</sequence>
<dbReference type="Proteomes" id="UP000242949">
    <property type="component" value="Unassembled WGS sequence"/>
</dbReference>
<dbReference type="EC" id="4.1.2.25" evidence="6"/>
<dbReference type="NCBIfam" id="TIGR00525">
    <property type="entry name" value="folB"/>
    <property type="match status" value="1"/>
</dbReference>
<keyword evidence="4 6" id="KW-0289">Folate biosynthesis</keyword>
<dbReference type="FunFam" id="3.30.1130.10:FF:000003">
    <property type="entry name" value="7,8-dihydroneopterin aldolase"/>
    <property type="match status" value="1"/>
</dbReference>
<dbReference type="Pfam" id="PF02152">
    <property type="entry name" value="FolB"/>
    <property type="match status" value="1"/>
</dbReference>
<evidence type="ECO:0000259" key="7">
    <source>
        <dbReference type="SMART" id="SM00905"/>
    </source>
</evidence>